<keyword evidence="6" id="KW-1185">Reference proteome</keyword>
<sequence length="447" mass="54068">MAKLVVYLILLLAIVGEHKISSTEITKNEIVNNDDASVNKNLPNQKQNRSVSFLTSTLERIIPFIGLYHNGKHSSVEKNVENSTLESDKIIEHSQENFNSRKNVSRAKRSCLHCKAGVDARKRKIVQHYNNKESQFEKNFEKKLKMLEQKKKGAEKINRKQKLQKHQQNQQQQQKVQQQQKQQKQQKQQQLKQQQLKQQQKQKQQKQKQQKQFKQQHEQQQQKQQQQKQQQQQQQQKEKQQQQKKEKQQQQKGKQQQQQQQQKQQHRRDLQEGFKKWNDGLEKEKRSVANQITDYSSSEYINDDVNHKKQKVNKSKHMEQNVAPPVQPPPKMYKVETVDETNENDGVEEIYHHQHVEFIPLMKRMKMLYSQLNQNQNLYEKIQNRIRQNEKRIQVAKYKKSYENLIKTKKDLMMKEDFLQRQRERMEEELQHEQRLLRQHHLEQQFE</sequence>
<dbReference type="EMBL" id="KB097070">
    <property type="protein sequence ID" value="ESN99694.1"/>
    <property type="molecule type" value="Genomic_DNA"/>
</dbReference>
<organism evidence="5 6">
    <name type="scientific">Helobdella robusta</name>
    <name type="common">Californian leech</name>
    <dbReference type="NCBI Taxonomy" id="6412"/>
    <lineage>
        <taxon>Eukaryota</taxon>
        <taxon>Metazoa</taxon>
        <taxon>Spiralia</taxon>
        <taxon>Lophotrochozoa</taxon>
        <taxon>Annelida</taxon>
        <taxon>Clitellata</taxon>
        <taxon>Hirudinea</taxon>
        <taxon>Rhynchobdellida</taxon>
        <taxon>Glossiphoniidae</taxon>
        <taxon>Helobdella</taxon>
    </lineage>
</organism>
<dbReference type="OMA" id="YKEFDMN"/>
<accession>T1FAI9</accession>
<protein>
    <submittedName>
        <fullName evidence="4 5">Uncharacterized protein</fullName>
    </submittedName>
</protein>
<dbReference type="RefSeq" id="XP_009022067.1">
    <property type="nucleotide sequence ID" value="XM_009023819.1"/>
</dbReference>
<dbReference type="KEGG" id="hro:HELRODRAFT_176455"/>
<evidence type="ECO:0000256" key="3">
    <source>
        <dbReference type="SAM" id="SignalP"/>
    </source>
</evidence>
<evidence type="ECO:0000256" key="1">
    <source>
        <dbReference type="SAM" id="Coils"/>
    </source>
</evidence>
<dbReference type="STRING" id="6412.T1FAI9"/>
<evidence type="ECO:0000313" key="6">
    <source>
        <dbReference type="Proteomes" id="UP000015101"/>
    </source>
</evidence>
<reference evidence="4 6" key="2">
    <citation type="journal article" date="2013" name="Nature">
        <title>Insights into bilaterian evolution from three spiralian genomes.</title>
        <authorList>
            <person name="Simakov O."/>
            <person name="Marletaz F."/>
            <person name="Cho S.J."/>
            <person name="Edsinger-Gonzales E."/>
            <person name="Havlak P."/>
            <person name="Hellsten U."/>
            <person name="Kuo D.H."/>
            <person name="Larsson T."/>
            <person name="Lv J."/>
            <person name="Arendt D."/>
            <person name="Savage R."/>
            <person name="Osoegawa K."/>
            <person name="de Jong P."/>
            <person name="Grimwood J."/>
            <person name="Chapman J.A."/>
            <person name="Shapiro H."/>
            <person name="Aerts A."/>
            <person name="Otillar R.P."/>
            <person name="Terry A.Y."/>
            <person name="Boore J.L."/>
            <person name="Grigoriev I.V."/>
            <person name="Lindberg D.R."/>
            <person name="Seaver E.C."/>
            <person name="Weisblat D.A."/>
            <person name="Putnam N.H."/>
            <person name="Rokhsar D.S."/>
        </authorList>
    </citation>
    <scope>NUCLEOTIDE SEQUENCE</scope>
</reference>
<dbReference type="InterPro" id="IPR026319">
    <property type="entry name" value="ZC2HC1A/B-like"/>
</dbReference>
<dbReference type="EnsemblMetazoa" id="HelroT176455">
    <property type="protein sequence ID" value="HelroP176455"/>
    <property type="gene ID" value="HelroG176455"/>
</dbReference>
<reference evidence="5" key="3">
    <citation type="submission" date="2015-06" db="UniProtKB">
        <authorList>
            <consortium name="EnsemblMetazoa"/>
        </authorList>
    </citation>
    <scope>IDENTIFICATION</scope>
</reference>
<evidence type="ECO:0000313" key="4">
    <source>
        <dbReference type="EMBL" id="ESN99694.1"/>
    </source>
</evidence>
<evidence type="ECO:0000256" key="2">
    <source>
        <dbReference type="SAM" id="MobiDB-lite"/>
    </source>
</evidence>
<feature type="chain" id="PRO_5010980492" evidence="3">
    <location>
        <begin position="23"/>
        <end position="447"/>
    </location>
</feature>
<feature type="compositionally biased region" description="Low complexity" evidence="2">
    <location>
        <begin position="250"/>
        <end position="263"/>
    </location>
</feature>
<feature type="compositionally biased region" description="Low complexity" evidence="2">
    <location>
        <begin position="166"/>
        <end position="176"/>
    </location>
</feature>
<dbReference type="Proteomes" id="UP000015101">
    <property type="component" value="Unassembled WGS sequence"/>
</dbReference>
<dbReference type="PANTHER" id="PTHR13555">
    <property type="entry name" value="C2H2 ZINC FINGER CGI-62-RELATED"/>
    <property type="match status" value="1"/>
</dbReference>
<proteinExistence type="predicted"/>
<feature type="signal peptide" evidence="3">
    <location>
        <begin position="1"/>
        <end position="22"/>
    </location>
</feature>
<evidence type="ECO:0000313" key="5">
    <source>
        <dbReference type="EnsemblMetazoa" id="HelroP176455"/>
    </source>
</evidence>
<reference evidence="6" key="1">
    <citation type="submission" date="2012-12" db="EMBL/GenBank/DDBJ databases">
        <authorList>
            <person name="Hellsten U."/>
            <person name="Grimwood J."/>
            <person name="Chapman J.A."/>
            <person name="Shapiro H."/>
            <person name="Aerts A."/>
            <person name="Otillar R.P."/>
            <person name="Terry A.Y."/>
            <person name="Boore J.L."/>
            <person name="Simakov O."/>
            <person name="Marletaz F."/>
            <person name="Cho S.-J."/>
            <person name="Edsinger-Gonzales E."/>
            <person name="Havlak P."/>
            <person name="Kuo D.-H."/>
            <person name="Larsson T."/>
            <person name="Lv J."/>
            <person name="Arendt D."/>
            <person name="Savage R."/>
            <person name="Osoegawa K."/>
            <person name="de Jong P."/>
            <person name="Lindberg D.R."/>
            <person name="Seaver E.C."/>
            <person name="Weisblat D.A."/>
            <person name="Putnam N.H."/>
            <person name="Grigoriev I.V."/>
            <person name="Rokhsar D.S."/>
        </authorList>
    </citation>
    <scope>NUCLEOTIDE SEQUENCE</scope>
</reference>
<feature type="region of interest" description="Disordered" evidence="2">
    <location>
        <begin position="299"/>
        <end position="332"/>
    </location>
</feature>
<feature type="region of interest" description="Disordered" evidence="2">
    <location>
        <begin position="152"/>
        <end position="176"/>
    </location>
</feature>
<feature type="coiled-coil region" evidence="1">
    <location>
        <begin position="372"/>
        <end position="443"/>
    </location>
</feature>
<feature type="region of interest" description="Disordered" evidence="2">
    <location>
        <begin position="243"/>
        <end position="269"/>
    </location>
</feature>
<dbReference type="CTD" id="20205838"/>
<gene>
    <name evidence="5" type="primary">20205838</name>
    <name evidence="4" type="ORF">HELRODRAFT_176455</name>
</gene>
<dbReference type="eggNOG" id="KOG4443">
    <property type="taxonomic scope" value="Eukaryota"/>
</dbReference>
<dbReference type="EMBL" id="AMQM01005681">
    <property type="status" value="NOT_ANNOTATED_CDS"/>
    <property type="molecule type" value="Genomic_DNA"/>
</dbReference>
<keyword evidence="3" id="KW-0732">Signal</keyword>
<keyword evidence="1" id="KW-0175">Coiled coil</keyword>
<dbReference type="AlphaFoldDB" id="T1FAI9"/>
<dbReference type="PANTHER" id="PTHR13555:SF5">
    <property type="entry name" value="ZINC-FINGER OF A C2HC-TYPE"/>
    <property type="match status" value="1"/>
</dbReference>
<name>T1FAI9_HELRO</name>
<dbReference type="InParanoid" id="T1FAI9"/>
<dbReference type="HOGENOM" id="CLU_612923_0_0_1"/>
<dbReference type="GeneID" id="20205838"/>